<organism evidence="1 2">
    <name type="scientific">Streptomyces hawaiiensis</name>
    <dbReference type="NCBI Taxonomy" id="67305"/>
    <lineage>
        <taxon>Bacteria</taxon>
        <taxon>Bacillati</taxon>
        <taxon>Actinomycetota</taxon>
        <taxon>Actinomycetes</taxon>
        <taxon>Kitasatosporales</taxon>
        <taxon>Streptomycetaceae</taxon>
        <taxon>Streptomyces</taxon>
    </lineage>
</organism>
<gene>
    <name evidence="1" type="ORF">CEB94_33485</name>
</gene>
<proteinExistence type="predicted"/>
<evidence type="ECO:0000313" key="1">
    <source>
        <dbReference type="EMBL" id="QCD59175.1"/>
    </source>
</evidence>
<name>A0A6G5RM04_9ACTN</name>
<dbReference type="Proteomes" id="UP000495940">
    <property type="component" value="Chromosome"/>
</dbReference>
<accession>A0A6G5RM04</accession>
<dbReference type="KEGG" id="shaw:CEB94_33485"/>
<dbReference type="EMBL" id="CP021978">
    <property type="protein sequence ID" value="QCD59175.1"/>
    <property type="molecule type" value="Genomic_DNA"/>
</dbReference>
<reference evidence="1 2" key="1">
    <citation type="submission" date="2017-06" db="EMBL/GenBank/DDBJ databases">
        <title>Complete Genome Sequence of Streptomyces hawaiiensis NRRL 15010 and insights into acyldepsipeptides biosynthesis.</title>
        <authorList>
            <person name="Mariita R.M."/>
            <person name="Sello J.K."/>
        </authorList>
    </citation>
    <scope>NUCLEOTIDE SEQUENCE [LARGE SCALE GENOMIC DNA]</scope>
    <source>
        <strain evidence="1 2">ATCC 12236</strain>
    </source>
</reference>
<protein>
    <submittedName>
        <fullName evidence="1">Uncharacterized protein</fullName>
    </submittedName>
</protein>
<evidence type="ECO:0000313" key="2">
    <source>
        <dbReference type="Proteomes" id="UP000495940"/>
    </source>
</evidence>
<keyword evidence="2" id="KW-1185">Reference proteome</keyword>
<dbReference type="AlphaFoldDB" id="A0A6G5RM04"/>
<sequence>MEAQLDEGKTYAMGSTTSRLHRWDCRSLMSLEKRVEAMEMGIEAVRHGHSRSYLAWLGPPSLFTAQELRAKEIRRKRCELCGPDPL</sequence>